<dbReference type="AlphaFoldDB" id="A0A0U2P4V0"/>
<reference evidence="2 3" key="1">
    <citation type="submission" date="2015-12" db="EMBL/GenBank/DDBJ databases">
        <title>Complete genome sequence of Pseudoalteromonas rubra SCSIO 6842, harboring a conjugative plasmid.</title>
        <authorList>
            <person name="Li B."/>
            <person name="Wang X."/>
        </authorList>
    </citation>
    <scope>NUCLEOTIDE SEQUENCE [LARGE SCALE GENOMIC DNA]</scope>
    <source>
        <strain evidence="2 3">SCSIO 6842</strain>
    </source>
</reference>
<protein>
    <recommendedName>
        <fullName evidence="4">Phosphatidate cytidylyltransferase</fullName>
    </recommendedName>
</protein>
<name>A0A0U2P4V0_9GAMM</name>
<accession>A0A0U2P4V0</accession>
<dbReference type="KEGG" id="prr:AT705_04005"/>
<keyword evidence="1" id="KW-0812">Transmembrane</keyword>
<organism evidence="2 3">
    <name type="scientific">Pseudoalteromonas rubra</name>
    <dbReference type="NCBI Taxonomy" id="43658"/>
    <lineage>
        <taxon>Bacteria</taxon>
        <taxon>Pseudomonadati</taxon>
        <taxon>Pseudomonadota</taxon>
        <taxon>Gammaproteobacteria</taxon>
        <taxon>Alteromonadales</taxon>
        <taxon>Pseudoalteromonadaceae</taxon>
        <taxon>Pseudoalteromonas</taxon>
    </lineage>
</organism>
<gene>
    <name evidence="2" type="ORF">AT705_04005</name>
</gene>
<dbReference type="Proteomes" id="UP000069015">
    <property type="component" value="Chromosome 1"/>
</dbReference>
<keyword evidence="1" id="KW-1133">Transmembrane helix</keyword>
<dbReference type="EMBL" id="CP013611">
    <property type="protein sequence ID" value="ALU42173.1"/>
    <property type="molecule type" value="Genomic_DNA"/>
</dbReference>
<evidence type="ECO:0000313" key="3">
    <source>
        <dbReference type="Proteomes" id="UP000069015"/>
    </source>
</evidence>
<proteinExistence type="predicted"/>
<sequence>MGNFLLILVGCVIFILFVTFLHFGYDIESLVVAGIFILYSAEHIFNFFSRSSFKVAKLISGTVLHRPFALCFPALLIGLGYLIVEGT</sequence>
<feature type="transmembrane region" description="Helical" evidence="1">
    <location>
        <begin position="30"/>
        <end position="48"/>
    </location>
</feature>
<evidence type="ECO:0000256" key="1">
    <source>
        <dbReference type="SAM" id="Phobius"/>
    </source>
</evidence>
<feature type="transmembrane region" description="Helical" evidence="1">
    <location>
        <begin position="68"/>
        <end position="84"/>
    </location>
</feature>
<keyword evidence="1" id="KW-0472">Membrane</keyword>
<evidence type="ECO:0008006" key="4">
    <source>
        <dbReference type="Google" id="ProtNLM"/>
    </source>
</evidence>
<evidence type="ECO:0000313" key="2">
    <source>
        <dbReference type="EMBL" id="ALU42173.1"/>
    </source>
</evidence>
<feature type="transmembrane region" description="Helical" evidence="1">
    <location>
        <begin position="5"/>
        <end position="24"/>
    </location>
</feature>